<gene>
    <name evidence="1" type="ORF">Ocin01_16748</name>
</gene>
<organism evidence="1 2">
    <name type="scientific">Orchesella cincta</name>
    <name type="common">Springtail</name>
    <name type="synonym">Podura cincta</name>
    <dbReference type="NCBI Taxonomy" id="48709"/>
    <lineage>
        <taxon>Eukaryota</taxon>
        <taxon>Metazoa</taxon>
        <taxon>Ecdysozoa</taxon>
        <taxon>Arthropoda</taxon>
        <taxon>Hexapoda</taxon>
        <taxon>Collembola</taxon>
        <taxon>Entomobryomorpha</taxon>
        <taxon>Entomobryoidea</taxon>
        <taxon>Orchesellidae</taxon>
        <taxon>Orchesellinae</taxon>
        <taxon>Orchesella</taxon>
    </lineage>
</organism>
<dbReference type="Proteomes" id="UP000094527">
    <property type="component" value="Unassembled WGS sequence"/>
</dbReference>
<evidence type="ECO:0000313" key="2">
    <source>
        <dbReference type="Proteomes" id="UP000094527"/>
    </source>
</evidence>
<name>A0A1D2MAD3_ORCCI</name>
<reference evidence="1 2" key="1">
    <citation type="journal article" date="2016" name="Genome Biol. Evol.">
        <title>Gene Family Evolution Reflects Adaptation to Soil Environmental Stressors in the Genome of the Collembolan Orchesella cincta.</title>
        <authorList>
            <person name="Faddeeva-Vakhrusheva A."/>
            <person name="Derks M.F."/>
            <person name="Anvar S.Y."/>
            <person name="Agamennone V."/>
            <person name="Suring W."/>
            <person name="Smit S."/>
            <person name="van Straalen N.M."/>
            <person name="Roelofs D."/>
        </authorList>
    </citation>
    <scope>NUCLEOTIDE SEQUENCE [LARGE SCALE GENOMIC DNA]</scope>
    <source>
        <tissue evidence="1">Mixed pool</tissue>
    </source>
</reference>
<comment type="caution">
    <text evidence="1">The sequence shown here is derived from an EMBL/GenBank/DDBJ whole genome shotgun (WGS) entry which is preliminary data.</text>
</comment>
<evidence type="ECO:0000313" key="1">
    <source>
        <dbReference type="EMBL" id="ODM89933.1"/>
    </source>
</evidence>
<keyword evidence="2" id="KW-1185">Reference proteome</keyword>
<accession>A0A1D2MAD3</accession>
<dbReference type="EMBL" id="LJIJ01002285">
    <property type="protein sequence ID" value="ODM89933.1"/>
    <property type="molecule type" value="Genomic_DNA"/>
</dbReference>
<dbReference type="AlphaFoldDB" id="A0A1D2MAD3"/>
<proteinExistence type="predicted"/>
<sequence length="80" mass="9235">MRNYVHGKQVGNSTTSVTKPYTSEFIIIIVYLEIAFTQLQRKPIPVSNCDEWNVYGKWKKSCINSSWVPLSHQCKRVTEG</sequence>
<protein>
    <submittedName>
        <fullName evidence="1">Uncharacterized protein</fullName>
    </submittedName>
</protein>